<dbReference type="AlphaFoldDB" id="A0A0F7G0G0"/>
<dbReference type="RefSeq" id="WP_046725246.1">
    <property type="nucleotide sequence ID" value="NZ_CP009922.3"/>
</dbReference>
<dbReference type="KEGG" id="sxi:SXIM_52400"/>
<dbReference type="Proteomes" id="UP000034034">
    <property type="component" value="Chromosome"/>
</dbReference>
<dbReference type="PATRIC" id="fig|408015.6.peg.5304"/>
<evidence type="ECO:0000256" key="1">
    <source>
        <dbReference type="SAM" id="MobiDB-lite"/>
    </source>
</evidence>
<evidence type="ECO:0000313" key="3">
    <source>
        <dbReference type="Proteomes" id="UP000034034"/>
    </source>
</evidence>
<dbReference type="STRING" id="408015.SXIM_52400"/>
<feature type="region of interest" description="Disordered" evidence="1">
    <location>
        <begin position="1"/>
        <end position="21"/>
    </location>
</feature>
<evidence type="ECO:0000313" key="2">
    <source>
        <dbReference type="EMBL" id="AKG46624.1"/>
    </source>
</evidence>
<sequence length="69" mass="7396">MLIRRGTPPTPPGPGAGEDPVLLPEAERDEAARRLLLEQIETVATAEFQGWARAHRAAPPALRAPDHGP</sequence>
<accession>A0A0F7G0G0</accession>
<name>A0A0F7G0G0_9ACTN</name>
<dbReference type="EMBL" id="CP009922">
    <property type="protein sequence ID" value="AKG46624.1"/>
    <property type="molecule type" value="Genomic_DNA"/>
</dbReference>
<gene>
    <name evidence="2" type="ORF">SXIM_52400</name>
</gene>
<keyword evidence="3" id="KW-1185">Reference proteome</keyword>
<organism evidence="2 3">
    <name type="scientific">Streptomyces xiamenensis</name>
    <dbReference type="NCBI Taxonomy" id="408015"/>
    <lineage>
        <taxon>Bacteria</taxon>
        <taxon>Bacillati</taxon>
        <taxon>Actinomycetota</taxon>
        <taxon>Actinomycetes</taxon>
        <taxon>Kitasatosporales</taxon>
        <taxon>Streptomycetaceae</taxon>
        <taxon>Streptomyces</taxon>
    </lineage>
</organism>
<proteinExistence type="predicted"/>
<dbReference type="HOGENOM" id="CLU_2774359_0_0_11"/>
<reference evidence="2" key="1">
    <citation type="submission" date="2019-08" db="EMBL/GenBank/DDBJ databases">
        <title>Complete genome sequence of a mangrove-derived Streptomyces xiamenensis.</title>
        <authorList>
            <person name="Xu J."/>
        </authorList>
    </citation>
    <scope>NUCLEOTIDE SEQUENCE</scope>
    <source>
        <strain evidence="2">318</strain>
    </source>
</reference>
<protein>
    <submittedName>
        <fullName evidence="2">Uncharacterized protein</fullName>
    </submittedName>
</protein>